<protein>
    <recommendedName>
        <fullName evidence="3">VCBS repeat-containing protein</fullName>
    </recommendedName>
</protein>
<accession>A0A383BPV9</accession>
<dbReference type="InterPro" id="IPR013517">
    <property type="entry name" value="FG-GAP"/>
</dbReference>
<dbReference type="EMBL" id="UINC01202162">
    <property type="protein sequence ID" value="SVE21833.1"/>
    <property type="molecule type" value="Genomic_DNA"/>
</dbReference>
<sequence>MLAAGLDGGQPLALVGTPDSDLLALETGRGEIRWQRPLENLNRARSPVTALAVADLDGSGKQSVLAATAGWYVNAFSASGQALWANWIRYHVITALCVEDLDGDGKAEVVVGNVYSTPLTVHNWDGSFRWTTLEQVGSEANGTTPRRGVGLTRMVTGDLDGDGLREIVYG</sequence>
<reference evidence="2" key="1">
    <citation type="submission" date="2018-05" db="EMBL/GenBank/DDBJ databases">
        <authorList>
            <person name="Lanie J.A."/>
            <person name="Ng W.-L."/>
            <person name="Kazmierczak K.M."/>
            <person name="Andrzejewski T.M."/>
            <person name="Davidsen T.M."/>
            <person name="Wayne K.J."/>
            <person name="Tettelin H."/>
            <person name="Glass J.I."/>
            <person name="Rusch D."/>
            <person name="Podicherti R."/>
            <person name="Tsui H.-C.T."/>
            <person name="Winkler M.E."/>
        </authorList>
    </citation>
    <scope>NUCLEOTIDE SEQUENCE</scope>
</reference>
<proteinExistence type="predicted"/>
<feature type="non-terminal residue" evidence="2">
    <location>
        <position position="170"/>
    </location>
</feature>
<keyword evidence="1" id="KW-0732">Signal</keyword>
<gene>
    <name evidence="2" type="ORF">METZ01_LOCUS474687</name>
</gene>
<evidence type="ECO:0000256" key="1">
    <source>
        <dbReference type="ARBA" id="ARBA00022729"/>
    </source>
</evidence>
<dbReference type="SUPFAM" id="SSF69318">
    <property type="entry name" value="Integrin alpha N-terminal domain"/>
    <property type="match status" value="1"/>
</dbReference>
<dbReference type="Pfam" id="PF13517">
    <property type="entry name" value="FG-GAP_3"/>
    <property type="match status" value="1"/>
</dbReference>
<evidence type="ECO:0008006" key="3">
    <source>
        <dbReference type="Google" id="ProtNLM"/>
    </source>
</evidence>
<name>A0A383BPV9_9ZZZZ</name>
<dbReference type="AlphaFoldDB" id="A0A383BPV9"/>
<organism evidence="2">
    <name type="scientific">marine metagenome</name>
    <dbReference type="NCBI Taxonomy" id="408172"/>
    <lineage>
        <taxon>unclassified sequences</taxon>
        <taxon>metagenomes</taxon>
        <taxon>ecological metagenomes</taxon>
    </lineage>
</organism>
<dbReference type="Gene3D" id="2.130.10.130">
    <property type="entry name" value="Integrin alpha, N-terminal"/>
    <property type="match status" value="1"/>
</dbReference>
<evidence type="ECO:0000313" key="2">
    <source>
        <dbReference type="EMBL" id="SVE21833.1"/>
    </source>
</evidence>
<dbReference type="InterPro" id="IPR028994">
    <property type="entry name" value="Integrin_alpha_N"/>
</dbReference>